<proteinExistence type="inferred from homology"/>
<evidence type="ECO:0000256" key="6">
    <source>
        <dbReference type="RuleBase" id="RU003355"/>
    </source>
</evidence>
<evidence type="ECO:0000256" key="5">
    <source>
        <dbReference type="PROSITE-ProRule" id="PRU01240"/>
    </source>
</evidence>
<dbReference type="PROSITE" id="PS00136">
    <property type="entry name" value="SUBTILASE_ASP"/>
    <property type="match status" value="1"/>
</dbReference>
<gene>
    <name evidence="9" type="ORF">ACFQRF_13280</name>
</gene>
<evidence type="ECO:0000256" key="1">
    <source>
        <dbReference type="ARBA" id="ARBA00011073"/>
    </source>
</evidence>
<dbReference type="InterPro" id="IPR036852">
    <property type="entry name" value="Peptidase_S8/S53_dom_sf"/>
</dbReference>
<dbReference type="EMBL" id="JBHTBH010000005">
    <property type="protein sequence ID" value="MFC7328718.1"/>
    <property type="molecule type" value="Genomic_DNA"/>
</dbReference>
<dbReference type="InterPro" id="IPR037045">
    <property type="entry name" value="S8pro/Inhibitor_I9_sf"/>
</dbReference>
<dbReference type="Pfam" id="PF00082">
    <property type="entry name" value="Peptidase_S8"/>
    <property type="match status" value="1"/>
</dbReference>
<evidence type="ECO:0000256" key="4">
    <source>
        <dbReference type="ARBA" id="ARBA00022825"/>
    </source>
</evidence>
<protein>
    <submittedName>
        <fullName evidence="9">S8 family peptidase</fullName>
    </submittedName>
</protein>
<feature type="active site" description="Charge relay system" evidence="5">
    <location>
        <position position="156"/>
    </location>
</feature>
<feature type="domain" description="Peptidase S8/S53" evidence="7">
    <location>
        <begin position="148"/>
        <end position="371"/>
    </location>
</feature>
<evidence type="ECO:0000256" key="2">
    <source>
        <dbReference type="ARBA" id="ARBA00022670"/>
    </source>
</evidence>
<dbReference type="SUPFAM" id="SSF54897">
    <property type="entry name" value="Protease propeptides/inhibitors"/>
    <property type="match status" value="1"/>
</dbReference>
<comment type="similarity">
    <text evidence="1 5 6">Belongs to the peptidase S8 family.</text>
</comment>
<feature type="active site" description="Charge relay system" evidence="5">
    <location>
        <position position="187"/>
    </location>
</feature>
<dbReference type="InterPro" id="IPR023828">
    <property type="entry name" value="Peptidase_S8_Ser-AS"/>
</dbReference>
<dbReference type="InterPro" id="IPR034193">
    <property type="entry name" value="PCSK9_ProteinaseK-like"/>
</dbReference>
<dbReference type="Gene3D" id="3.30.70.80">
    <property type="entry name" value="Peptidase S8 propeptide/proteinase inhibitor I9"/>
    <property type="match status" value="1"/>
</dbReference>
<dbReference type="CDD" id="cd04077">
    <property type="entry name" value="Peptidases_S8_PCSK9_ProteinaseK_like"/>
    <property type="match status" value="1"/>
</dbReference>
<evidence type="ECO:0000313" key="9">
    <source>
        <dbReference type="EMBL" id="MFC7328718.1"/>
    </source>
</evidence>
<dbReference type="RefSeq" id="WP_379871363.1">
    <property type="nucleotide sequence ID" value="NZ_JBHTBH010000005.1"/>
</dbReference>
<feature type="active site" description="Charge relay system" evidence="5">
    <location>
        <position position="336"/>
    </location>
</feature>
<dbReference type="PROSITE" id="PS51892">
    <property type="entry name" value="SUBTILASE"/>
    <property type="match status" value="1"/>
</dbReference>
<dbReference type="InterPro" id="IPR010259">
    <property type="entry name" value="S8pro/Inhibitor_I9"/>
</dbReference>
<evidence type="ECO:0000259" key="8">
    <source>
        <dbReference type="Pfam" id="PF05922"/>
    </source>
</evidence>
<feature type="domain" description="Inhibitor I9" evidence="8">
    <location>
        <begin position="70"/>
        <end position="114"/>
    </location>
</feature>
<evidence type="ECO:0000256" key="3">
    <source>
        <dbReference type="ARBA" id="ARBA00022801"/>
    </source>
</evidence>
<accession>A0ABW2KH80</accession>
<comment type="caution">
    <text evidence="9">The sequence shown here is derived from an EMBL/GenBank/DDBJ whole genome shotgun (WGS) entry which is preliminary data.</text>
</comment>
<organism evidence="9 10">
    <name type="scientific">Marinactinospora rubrisoli</name>
    <dbReference type="NCBI Taxonomy" id="2715399"/>
    <lineage>
        <taxon>Bacteria</taxon>
        <taxon>Bacillati</taxon>
        <taxon>Actinomycetota</taxon>
        <taxon>Actinomycetes</taxon>
        <taxon>Streptosporangiales</taxon>
        <taxon>Nocardiopsidaceae</taxon>
        <taxon>Marinactinospora</taxon>
    </lineage>
</organism>
<keyword evidence="2 5" id="KW-0645">Protease</keyword>
<dbReference type="PANTHER" id="PTHR43806:SF11">
    <property type="entry name" value="CEREVISIN-RELATED"/>
    <property type="match status" value="1"/>
</dbReference>
<dbReference type="Proteomes" id="UP001596540">
    <property type="component" value="Unassembled WGS sequence"/>
</dbReference>
<dbReference type="InterPro" id="IPR022398">
    <property type="entry name" value="Peptidase_S8_His-AS"/>
</dbReference>
<dbReference type="InterPro" id="IPR023827">
    <property type="entry name" value="Peptidase_S8_Asp-AS"/>
</dbReference>
<dbReference type="PROSITE" id="PS00137">
    <property type="entry name" value="SUBTILASE_HIS"/>
    <property type="match status" value="1"/>
</dbReference>
<keyword evidence="4 5" id="KW-0720">Serine protease</keyword>
<evidence type="ECO:0000313" key="10">
    <source>
        <dbReference type="Proteomes" id="UP001596540"/>
    </source>
</evidence>
<dbReference type="PRINTS" id="PR00723">
    <property type="entry name" value="SUBTILISIN"/>
</dbReference>
<dbReference type="Gene3D" id="3.40.50.200">
    <property type="entry name" value="Peptidase S8/S53 domain"/>
    <property type="match status" value="1"/>
</dbReference>
<dbReference type="InterPro" id="IPR000209">
    <property type="entry name" value="Peptidase_S8/S53_dom"/>
</dbReference>
<reference evidence="10" key="1">
    <citation type="journal article" date="2019" name="Int. J. Syst. Evol. Microbiol.">
        <title>The Global Catalogue of Microorganisms (GCM) 10K type strain sequencing project: providing services to taxonomists for standard genome sequencing and annotation.</title>
        <authorList>
            <consortium name="The Broad Institute Genomics Platform"/>
            <consortium name="The Broad Institute Genome Sequencing Center for Infectious Disease"/>
            <person name="Wu L."/>
            <person name="Ma J."/>
        </authorList>
    </citation>
    <scope>NUCLEOTIDE SEQUENCE [LARGE SCALE GENOMIC DNA]</scope>
    <source>
        <strain evidence="10">CGMCC 4.7382</strain>
    </source>
</reference>
<dbReference type="PANTHER" id="PTHR43806">
    <property type="entry name" value="PEPTIDASE S8"/>
    <property type="match status" value="1"/>
</dbReference>
<dbReference type="SUPFAM" id="SSF52743">
    <property type="entry name" value="Subtilisin-like"/>
    <property type="match status" value="1"/>
</dbReference>
<name>A0ABW2KH80_9ACTN</name>
<sequence>MDRPSGKRTPLAITTAGLLALPLVVLGAGAAGAEDLAPLTTAGAAGVDGEYIVVLEDDLSPRTVSAADIGIQAGDVAYTYDAALNGYAAALTEAELAEVRASSQVAYVEQVAEVHALDIQQNATWGLDRIDQAGLPLSTTYEYDYTGAGVSAYIIDTGIVPNHPDFGGRAQVAYDATGGNGIDGNGHGTHVAGTIGSATYGVAKETELYGVKVLSDSGQGTTAGVIAGVDWVAANAPADSVANLSLGGPASTALDNAVNALSASGVFVAVAAGNETQNASNVSPARASGVTTVAASTSTDASASYTNYGSAVDIYAPGSSITSTWTNGTRSISGTSMASPHVAGAAALYKEARGDDAQATIQNWLRSNASSGVLSGVRSGTPNLLLNVSAL</sequence>
<dbReference type="PROSITE" id="PS00138">
    <property type="entry name" value="SUBTILASE_SER"/>
    <property type="match status" value="1"/>
</dbReference>
<dbReference type="InterPro" id="IPR050131">
    <property type="entry name" value="Peptidase_S8_subtilisin-like"/>
</dbReference>
<dbReference type="InterPro" id="IPR015500">
    <property type="entry name" value="Peptidase_S8_subtilisin-rel"/>
</dbReference>
<dbReference type="Pfam" id="PF05922">
    <property type="entry name" value="Inhibitor_I9"/>
    <property type="match status" value="1"/>
</dbReference>
<keyword evidence="10" id="KW-1185">Reference proteome</keyword>
<evidence type="ECO:0000259" key="7">
    <source>
        <dbReference type="Pfam" id="PF00082"/>
    </source>
</evidence>
<keyword evidence="3 5" id="KW-0378">Hydrolase</keyword>